<evidence type="ECO:0000256" key="5">
    <source>
        <dbReference type="ARBA" id="ARBA00022842"/>
    </source>
</evidence>
<organism evidence="8 9">
    <name type="scientific">Pelotomaculum schinkii</name>
    <dbReference type="NCBI Taxonomy" id="78350"/>
    <lineage>
        <taxon>Bacteria</taxon>
        <taxon>Bacillati</taxon>
        <taxon>Bacillota</taxon>
        <taxon>Clostridia</taxon>
        <taxon>Eubacteriales</taxon>
        <taxon>Desulfotomaculaceae</taxon>
        <taxon>Pelotomaculum</taxon>
    </lineage>
</organism>
<dbReference type="PROSITE" id="PS51462">
    <property type="entry name" value="NUDIX"/>
    <property type="match status" value="1"/>
</dbReference>
<dbReference type="RefSeq" id="WP_190258521.1">
    <property type="nucleotide sequence ID" value="NZ_QFGA01000002.1"/>
</dbReference>
<reference evidence="8 9" key="1">
    <citation type="journal article" date="2018" name="Environ. Microbiol.">
        <title>Novel energy conservation strategies and behaviour of Pelotomaculum schinkii driving syntrophic propionate catabolism.</title>
        <authorList>
            <person name="Hidalgo-Ahumada C.A.P."/>
            <person name="Nobu M.K."/>
            <person name="Narihiro T."/>
            <person name="Tamaki H."/>
            <person name="Liu W.T."/>
            <person name="Kamagata Y."/>
            <person name="Stams A.J.M."/>
            <person name="Imachi H."/>
            <person name="Sousa D.Z."/>
        </authorList>
    </citation>
    <scope>NUCLEOTIDE SEQUENCE [LARGE SCALE GENOMIC DNA]</scope>
    <source>
        <strain evidence="8 9">HH</strain>
    </source>
</reference>
<evidence type="ECO:0000256" key="4">
    <source>
        <dbReference type="ARBA" id="ARBA00022801"/>
    </source>
</evidence>
<sequence>MELIRRIAGRRPRIHNESECLVSAVLVPIVKKEGIPHVLFEVRSENLNRQPGEICFPGGKVEPEEMARPQETAIREAVEELGIRRDQVVLIGPLDYQITPPGTLIYPFLGLIEDLDIINPNPNEVAGTFLAPLEHFISPPMASTVEVATRYPADFPFHKVPESYKEKENWSKQWSFPVYFYEYGEYFIWGVTARILNNFITLCRPGV</sequence>
<comment type="cofactor">
    <cofactor evidence="2">
        <name>Mg(2+)</name>
        <dbReference type="ChEBI" id="CHEBI:18420"/>
    </cofactor>
</comment>
<dbReference type="Pfam" id="PF00293">
    <property type="entry name" value="NUDIX"/>
    <property type="match status" value="1"/>
</dbReference>
<dbReference type="AlphaFoldDB" id="A0A4Y7RA09"/>
<evidence type="ECO:0000256" key="1">
    <source>
        <dbReference type="ARBA" id="ARBA00001936"/>
    </source>
</evidence>
<keyword evidence="3" id="KW-0479">Metal-binding</keyword>
<dbReference type="Proteomes" id="UP000298324">
    <property type="component" value="Unassembled WGS sequence"/>
</dbReference>
<dbReference type="PANTHER" id="PTHR12992:SF11">
    <property type="entry name" value="MITOCHONDRIAL COENZYME A DIPHOSPHATASE NUDT8"/>
    <property type="match status" value="1"/>
</dbReference>
<name>A0A4Y7RA09_9FIRM</name>
<dbReference type="GO" id="GO:0046872">
    <property type="term" value="F:metal ion binding"/>
    <property type="evidence" value="ECO:0007669"/>
    <property type="project" value="UniProtKB-KW"/>
</dbReference>
<keyword evidence="4 8" id="KW-0378">Hydrolase</keyword>
<dbReference type="PANTHER" id="PTHR12992">
    <property type="entry name" value="NUDIX HYDROLASE"/>
    <property type="match status" value="1"/>
</dbReference>
<comment type="cofactor">
    <cofactor evidence="1">
        <name>Mn(2+)</name>
        <dbReference type="ChEBI" id="CHEBI:29035"/>
    </cofactor>
</comment>
<evidence type="ECO:0000313" key="9">
    <source>
        <dbReference type="Proteomes" id="UP000298324"/>
    </source>
</evidence>
<dbReference type="InterPro" id="IPR045121">
    <property type="entry name" value="CoAse"/>
</dbReference>
<dbReference type="InterPro" id="IPR015797">
    <property type="entry name" value="NUDIX_hydrolase-like_dom_sf"/>
</dbReference>
<gene>
    <name evidence="8" type="ORF">Psch_02839</name>
</gene>
<evidence type="ECO:0000313" key="8">
    <source>
        <dbReference type="EMBL" id="TEB05798.1"/>
    </source>
</evidence>
<dbReference type="InterPro" id="IPR000086">
    <property type="entry name" value="NUDIX_hydrolase_dom"/>
</dbReference>
<dbReference type="SUPFAM" id="SSF55811">
    <property type="entry name" value="Nudix"/>
    <property type="match status" value="1"/>
</dbReference>
<keyword evidence="5" id="KW-0460">Magnesium</keyword>
<dbReference type="Gene3D" id="3.90.79.10">
    <property type="entry name" value="Nucleoside Triphosphate Pyrophosphohydrolase"/>
    <property type="match status" value="1"/>
</dbReference>
<comment type="caution">
    <text evidence="8">The sequence shown here is derived from an EMBL/GenBank/DDBJ whole genome shotgun (WGS) entry which is preliminary data.</text>
</comment>
<evidence type="ECO:0000256" key="2">
    <source>
        <dbReference type="ARBA" id="ARBA00001946"/>
    </source>
</evidence>
<feature type="domain" description="Nudix hydrolase" evidence="7">
    <location>
        <begin position="20"/>
        <end position="154"/>
    </location>
</feature>
<protein>
    <submittedName>
        <fullName evidence="8">Putative NUDIX hydrolase</fullName>
    </submittedName>
</protein>
<keyword evidence="6" id="KW-0464">Manganese</keyword>
<keyword evidence="9" id="KW-1185">Reference proteome</keyword>
<dbReference type="EMBL" id="QFGA01000002">
    <property type="protein sequence ID" value="TEB05798.1"/>
    <property type="molecule type" value="Genomic_DNA"/>
</dbReference>
<evidence type="ECO:0000256" key="3">
    <source>
        <dbReference type="ARBA" id="ARBA00022723"/>
    </source>
</evidence>
<evidence type="ECO:0000256" key="6">
    <source>
        <dbReference type="ARBA" id="ARBA00023211"/>
    </source>
</evidence>
<dbReference type="GO" id="GO:0010945">
    <property type="term" value="F:coenzyme A diphosphatase activity"/>
    <property type="evidence" value="ECO:0007669"/>
    <property type="project" value="InterPro"/>
</dbReference>
<dbReference type="CDD" id="cd03426">
    <property type="entry name" value="NUDIX_CoAse_Nudt7"/>
    <property type="match status" value="1"/>
</dbReference>
<evidence type="ECO:0000259" key="7">
    <source>
        <dbReference type="PROSITE" id="PS51462"/>
    </source>
</evidence>
<accession>A0A4Y7RA09</accession>
<proteinExistence type="predicted"/>